<feature type="compositionally biased region" description="Low complexity" evidence="3">
    <location>
        <begin position="18"/>
        <end position="28"/>
    </location>
</feature>
<keyword evidence="2" id="KW-1015">Disulfide bond</keyword>
<dbReference type="PANTHER" id="PTHR45080">
    <property type="entry name" value="CONTACTIN 5"/>
    <property type="match status" value="1"/>
</dbReference>
<keyword evidence="5" id="KW-1185">Reference proteome</keyword>
<protein>
    <submittedName>
        <fullName evidence="6">Ig-like domain-containing protein</fullName>
    </submittedName>
</protein>
<evidence type="ECO:0000313" key="6">
    <source>
        <dbReference type="WBParaSite" id="maker-unitig_37164-snap-gene-0.2-mRNA-1"/>
    </source>
</evidence>
<organism evidence="5 6">
    <name type="scientific">Macrostomum lignano</name>
    <dbReference type="NCBI Taxonomy" id="282301"/>
    <lineage>
        <taxon>Eukaryota</taxon>
        <taxon>Metazoa</taxon>
        <taxon>Spiralia</taxon>
        <taxon>Lophotrochozoa</taxon>
        <taxon>Platyhelminthes</taxon>
        <taxon>Rhabditophora</taxon>
        <taxon>Macrostomorpha</taxon>
        <taxon>Macrostomida</taxon>
        <taxon>Macrostomidae</taxon>
        <taxon>Macrostomum</taxon>
    </lineage>
</organism>
<dbReference type="GO" id="GO:0008046">
    <property type="term" value="F:axon guidance receptor activity"/>
    <property type="evidence" value="ECO:0007669"/>
    <property type="project" value="TreeGrafter"/>
</dbReference>
<feature type="region of interest" description="Disordered" evidence="3">
    <location>
        <begin position="326"/>
        <end position="380"/>
    </location>
</feature>
<dbReference type="GO" id="GO:0005886">
    <property type="term" value="C:plasma membrane"/>
    <property type="evidence" value="ECO:0007669"/>
    <property type="project" value="TreeGrafter"/>
</dbReference>
<name>A0A1I8FJ58_9PLAT</name>
<keyword evidence="1" id="KW-0732">Signal</keyword>
<dbReference type="GO" id="GO:0043025">
    <property type="term" value="C:neuronal cell body"/>
    <property type="evidence" value="ECO:0007669"/>
    <property type="project" value="TreeGrafter"/>
</dbReference>
<dbReference type="Pfam" id="PF13927">
    <property type="entry name" value="Ig_3"/>
    <property type="match status" value="1"/>
</dbReference>
<dbReference type="GO" id="GO:0030424">
    <property type="term" value="C:axon"/>
    <property type="evidence" value="ECO:0007669"/>
    <property type="project" value="TreeGrafter"/>
</dbReference>
<dbReference type="PROSITE" id="PS50835">
    <property type="entry name" value="IG_LIKE"/>
    <property type="match status" value="1"/>
</dbReference>
<dbReference type="AlphaFoldDB" id="A0A1I8FJ58"/>
<dbReference type="GO" id="GO:0007156">
    <property type="term" value="P:homophilic cell adhesion via plasma membrane adhesion molecules"/>
    <property type="evidence" value="ECO:0007669"/>
    <property type="project" value="TreeGrafter"/>
</dbReference>
<feature type="region of interest" description="Disordered" evidence="3">
    <location>
        <begin position="162"/>
        <end position="199"/>
    </location>
</feature>
<proteinExistence type="predicted"/>
<feature type="region of interest" description="Disordered" evidence="3">
    <location>
        <begin position="1"/>
        <end position="35"/>
    </location>
</feature>
<feature type="compositionally biased region" description="Basic and acidic residues" evidence="3">
    <location>
        <begin position="186"/>
        <end position="197"/>
    </location>
</feature>
<dbReference type="Gene3D" id="2.60.40.10">
    <property type="entry name" value="Immunoglobulins"/>
    <property type="match status" value="1"/>
</dbReference>
<evidence type="ECO:0000256" key="2">
    <source>
        <dbReference type="ARBA" id="ARBA00023157"/>
    </source>
</evidence>
<evidence type="ECO:0000256" key="3">
    <source>
        <dbReference type="SAM" id="MobiDB-lite"/>
    </source>
</evidence>
<dbReference type="Proteomes" id="UP000095280">
    <property type="component" value="Unplaced"/>
</dbReference>
<dbReference type="GO" id="GO:0050808">
    <property type="term" value="P:synapse organization"/>
    <property type="evidence" value="ECO:0007669"/>
    <property type="project" value="TreeGrafter"/>
</dbReference>
<feature type="domain" description="Ig-like" evidence="4">
    <location>
        <begin position="118"/>
        <end position="204"/>
    </location>
</feature>
<evidence type="ECO:0000256" key="1">
    <source>
        <dbReference type="ARBA" id="ARBA00022729"/>
    </source>
</evidence>
<accession>A0A1I8FJ58</accession>
<dbReference type="InterPro" id="IPR007110">
    <property type="entry name" value="Ig-like_dom"/>
</dbReference>
<dbReference type="SUPFAM" id="SSF48726">
    <property type="entry name" value="Immunoglobulin"/>
    <property type="match status" value="1"/>
</dbReference>
<evidence type="ECO:0000313" key="5">
    <source>
        <dbReference type="Proteomes" id="UP000095280"/>
    </source>
</evidence>
<evidence type="ECO:0000259" key="4">
    <source>
        <dbReference type="PROSITE" id="PS50835"/>
    </source>
</evidence>
<sequence length="440" mass="47079">MQESLDFPGQQTPAAAASQLRRSSVDSLSRSRRGSSDMAARAWSEDLEAQWTTKVTIACIVHGHPKPEVAWHKDGCHCVISVIDEPADSGVEMLAASAASLDTPAARGCCTADCLVPPELLSLFRDRYCRAGEPVTLECEVAASPAPKVAWSFNGQPIGFLTDRRSPSSKQRPSAPPPAGPSHPAESGRHLPGRAENDAGSATCARYSSLKIPTVVDCSQKVIRASTKLFNRRAEKPSRDWQTNSGLFAGFFCSERLGAAVAAEQPLVEALVEASLRRRCRSGCGFRWLCRRLSAHRSSCSSRISAIFSGQFGRLLSLRSTRRSCSPAAPAVRPASASNGRQSSRARRPNGRGGADFAAPVNRWNIRGHPEPDDDTRDSSCRFSLLSRSPASECFCAAQPAEPPAGAAAGPPVVRSADRCENAPTLIGWRWMTAAADLAS</sequence>
<dbReference type="WBParaSite" id="maker-unitig_37164-snap-gene-0.2-mRNA-1">
    <property type="protein sequence ID" value="maker-unitig_37164-snap-gene-0.2-mRNA-1"/>
    <property type="gene ID" value="maker-unitig_37164-snap-gene-0.2"/>
</dbReference>
<dbReference type="InterPro" id="IPR013783">
    <property type="entry name" value="Ig-like_fold"/>
</dbReference>
<dbReference type="InterPro" id="IPR050958">
    <property type="entry name" value="Cell_Adh-Cytoskel_Orgn"/>
</dbReference>
<feature type="compositionally biased region" description="Low complexity" evidence="3">
    <location>
        <begin position="326"/>
        <end position="338"/>
    </location>
</feature>
<reference evidence="6" key="1">
    <citation type="submission" date="2016-11" db="UniProtKB">
        <authorList>
            <consortium name="WormBaseParasite"/>
        </authorList>
    </citation>
    <scope>IDENTIFICATION</scope>
</reference>
<dbReference type="InterPro" id="IPR036179">
    <property type="entry name" value="Ig-like_dom_sf"/>
</dbReference>
<dbReference type="PANTHER" id="PTHR45080:SF8">
    <property type="entry name" value="IG-LIKE DOMAIN-CONTAINING PROTEIN"/>
    <property type="match status" value="1"/>
</dbReference>
<feature type="compositionally biased region" description="Polar residues" evidence="3">
    <location>
        <begin position="1"/>
        <end position="13"/>
    </location>
</feature>